<dbReference type="InterPro" id="IPR001303">
    <property type="entry name" value="Aldolase_II/adducin_N"/>
</dbReference>
<evidence type="ECO:0000313" key="4">
    <source>
        <dbReference type="EMBL" id="AKJ95047.1"/>
    </source>
</evidence>
<evidence type="ECO:0000256" key="1">
    <source>
        <dbReference type="ARBA" id="ARBA00022723"/>
    </source>
</evidence>
<evidence type="ECO:0000313" key="5">
    <source>
        <dbReference type="Proteomes" id="UP000064201"/>
    </source>
</evidence>
<dbReference type="STRING" id="106634.TVD_06575"/>
<dbReference type="InterPro" id="IPR050197">
    <property type="entry name" value="Aldolase_class_II_sugar_metab"/>
</dbReference>
<dbReference type="SMART" id="SM01007">
    <property type="entry name" value="Aldolase_II"/>
    <property type="match status" value="1"/>
</dbReference>
<keyword evidence="2" id="KW-0456">Lyase</keyword>
<keyword evidence="5" id="KW-1185">Reference proteome</keyword>
<dbReference type="AlphaFoldDB" id="A0A0G3G6B4"/>
<dbReference type="GO" id="GO:0046872">
    <property type="term" value="F:metal ion binding"/>
    <property type="evidence" value="ECO:0007669"/>
    <property type="project" value="UniProtKB-KW"/>
</dbReference>
<dbReference type="NCBIfam" id="NF005984">
    <property type="entry name" value="PRK08087.1"/>
    <property type="match status" value="1"/>
</dbReference>
<dbReference type="PANTHER" id="PTHR22789:SF0">
    <property type="entry name" value="3-OXO-TETRONATE 4-PHOSPHATE DECARBOXYLASE-RELATED"/>
    <property type="match status" value="1"/>
</dbReference>
<proteinExistence type="predicted"/>
<protein>
    <submittedName>
        <fullName evidence="4">Fuculose phosphate aldolase</fullName>
    </submittedName>
</protein>
<sequence length="223" mass="24358">MTLNSPNTTDETALRQAIINTGLETNRRGLNQGTSGNISARFGDGMLITPSGIPYEALQPDDLVCVDADGQWAPGRKPSSEWHFHRAILQARPELGAVVHVHSVHASVVAIQGRDIPALHYMIAAAGGNSIRCAPYATFGTETLSRLAVAALRDRTACLLANHGMIATGKDLERALWLTEEVELLARQYVLSLQIGGPQLLDDAEMDRVLEKFRHYGPQRDRK</sequence>
<dbReference type="GO" id="GO:0016832">
    <property type="term" value="F:aldehyde-lyase activity"/>
    <property type="evidence" value="ECO:0007669"/>
    <property type="project" value="TreeGrafter"/>
</dbReference>
<dbReference type="InterPro" id="IPR036409">
    <property type="entry name" value="Aldolase_II/adducin_N_sf"/>
</dbReference>
<dbReference type="PANTHER" id="PTHR22789">
    <property type="entry name" value="FUCULOSE PHOSPHATE ALDOLASE"/>
    <property type="match status" value="1"/>
</dbReference>
<dbReference type="OrthoDB" id="9786287at2"/>
<organism evidence="4 5">
    <name type="scientific">Thioalkalivibrio versutus</name>
    <dbReference type="NCBI Taxonomy" id="106634"/>
    <lineage>
        <taxon>Bacteria</taxon>
        <taxon>Pseudomonadati</taxon>
        <taxon>Pseudomonadota</taxon>
        <taxon>Gammaproteobacteria</taxon>
        <taxon>Chromatiales</taxon>
        <taxon>Ectothiorhodospiraceae</taxon>
        <taxon>Thioalkalivibrio</taxon>
    </lineage>
</organism>
<feature type="domain" description="Class II aldolase/adducin N-terminal" evidence="3">
    <location>
        <begin position="16"/>
        <end position="190"/>
    </location>
</feature>
<keyword evidence="1" id="KW-0479">Metal-binding</keyword>
<name>A0A0G3G6B4_9GAMM</name>
<dbReference type="KEGG" id="tvr:TVD_06575"/>
<dbReference type="RefSeq" id="WP_047251141.1">
    <property type="nucleotide sequence ID" value="NZ_CP011367.1"/>
</dbReference>
<evidence type="ECO:0000256" key="2">
    <source>
        <dbReference type="ARBA" id="ARBA00023239"/>
    </source>
</evidence>
<dbReference type="Gene3D" id="3.40.225.10">
    <property type="entry name" value="Class II aldolase/adducin N-terminal domain"/>
    <property type="match status" value="1"/>
</dbReference>
<dbReference type="Proteomes" id="UP000064201">
    <property type="component" value="Chromosome"/>
</dbReference>
<dbReference type="GO" id="GO:0019323">
    <property type="term" value="P:pentose catabolic process"/>
    <property type="evidence" value="ECO:0007669"/>
    <property type="project" value="TreeGrafter"/>
</dbReference>
<dbReference type="Pfam" id="PF00596">
    <property type="entry name" value="Aldolase_II"/>
    <property type="match status" value="1"/>
</dbReference>
<evidence type="ECO:0000259" key="3">
    <source>
        <dbReference type="SMART" id="SM01007"/>
    </source>
</evidence>
<gene>
    <name evidence="4" type="ORF">TVD_06575</name>
</gene>
<dbReference type="GO" id="GO:0005829">
    <property type="term" value="C:cytosol"/>
    <property type="evidence" value="ECO:0007669"/>
    <property type="project" value="TreeGrafter"/>
</dbReference>
<dbReference type="PATRIC" id="fig|106634.4.peg.1344"/>
<dbReference type="SUPFAM" id="SSF53639">
    <property type="entry name" value="AraD/HMP-PK domain-like"/>
    <property type="match status" value="1"/>
</dbReference>
<reference evidence="4 5" key="1">
    <citation type="submission" date="2015-04" db="EMBL/GenBank/DDBJ databases">
        <title>Complete Sequence for the Genome of the Thioalkalivibrio versutus D301.</title>
        <authorList>
            <person name="Mu T."/>
            <person name="Zhou J."/>
            <person name="Xu X."/>
        </authorList>
    </citation>
    <scope>NUCLEOTIDE SEQUENCE [LARGE SCALE GENOMIC DNA]</scope>
    <source>
        <strain evidence="4 5">D301</strain>
    </source>
</reference>
<accession>A0A0G3G6B4</accession>
<dbReference type="EMBL" id="CP011367">
    <property type="protein sequence ID" value="AKJ95047.1"/>
    <property type="molecule type" value="Genomic_DNA"/>
</dbReference>